<dbReference type="Gene3D" id="3.90.226.10">
    <property type="entry name" value="2-enoyl-CoA Hydratase, Chain A, domain 1"/>
    <property type="match status" value="1"/>
</dbReference>
<evidence type="ECO:0000313" key="3">
    <source>
        <dbReference type="Proteomes" id="UP001500280"/>
    </source>
</evidence>
<evidence type="ECO:0000313" key="2">
    <source>
        <dbReference type="EMBL" id="GAA1689246.1"/>
    </source>
</evidence>
<sequence length="395" mass="43043">MITATVAAVAALLSLDGVYQTDGYNVAVAISNGTAQFYDLTKVSCAPSDIATEVRPGVFESEDSRYRISPHRLQVDGSVGTIRLRPLPALPARCAVETPSDPLSVFDVFWASYAENYPAFRLKGVDWRAERARVRPQIHAGISDDRLFELMAGMLEPLGDAHVGLRSPEHAYSGVRPGTELPSDELEARAQALIHKDLRGAKLTSYGSIQYADLPGRIGYLRITSFDEDLDDALDTIFRKPLLGLMIDLRVNPGGSDPFGLRLASRLTNKPYVAYRKSTLVTAPQSIRVHPSRRPSYRGPIAVLTSGATVSAAESTTLALDGRSPRPIRYGESTQGAFSDTMIRTLPNGWLIAVPAERYVSASGRNYEGVGLPPHRATPAFDSSTFEAALRELRR</sequence>
<reference evidence="3" key="1">
    <citation type="journal article" date="2019" name="Int. J. Syst. Evol. Microbiol.">
        <title>The Global Catalogue of Microorganisms (GCM) 10K type strain sequencing project: providing services to taxonomists for standard genome sequencing and annotation.</title>
        <authorList>
            <consortium name="The Broad Institute Genomics Platform"/>
            <consortium name="The Broad Institute Genome Sequencing Center for Infectious Disease"/>
            <person name="Wu L."/>
            <person name="Ma J."/>
        </authorList>
    </citation>
    <scope>NUCLEOTIDE SEQUENCE [LARGE SCALE GENOMIC DNA]</scope>
    <source>
        <strain evidence="3">JCM 14307</strain>
    </source>
</reference>
<name>A0ABP4TJJ1_9ACTN</name>
<accession>A0ABP4TJJ1</accession>
<gene>
    <name evidence="2" type="ORF">GCM10009745_37800</name>
</gene>
<dbReference type="InterPro" id="IPR005151">
    <property type="entry name" value="Tail-specific_protease"/>
</dbReference>
<dbReference type="InterPro" id="IPR029045">
    <property type="entry name" value="ClpP/crotonase-like_dom_sf"/>
</dbReference>
<keyword evidence="3" id="KW-1185">Reference proteome</keyword>
<dbReference type="RefSeq" id="WP_344153223.1">
    <property type="nucleotide sequence ID" value="NZ_BAAANF010000013.1"/>
</dbReference>
<dbReference type="Gene3D" id="3.30.750.44">
    <property type="match status" value="1"/>
</dbReference>
<protein>
    <submittedName>
        <fullName evidence="2">S41 family peptidase</fullName>
    </submittedName>
</protein>
<dbReference type="EMBL" id="BAAANF010000013">
    <property type="protein sequence ID" value="GAA1689246.1"/>
    <property type="molecule type" value="Genomic_DNA"/>
</dbReference>
<feature type="domain" description="Tail specific protease" evidence="1">
    <location>
        <begin position="167"/>
        <end position="379"/>
    </location>
</feature>
<evidence type="ECO:0000259" key="1">
    <source>
        <dbReference type="SMART" id="SM00245"/>
    </source>
</evidence>
<dbReference type="PANTHER" id="PTHR11261:SF3">
    <property type="entry name" value="RETINOL-BINDING PROTEIN 3"/>
    <property type="match status" value="1"/>
</dbReference>
<comment type="caution">
    <text evidence="2">The sequence shown here is derived from an EMBL/GenBank/DDBJ whole genome shotgun (WGS) entry which is preliminary data.</text>
</comment>
<dbReference type="Proteomes" id="UP001500280">
    <property type="component" value="Unassembled WGS sequence"/>
</dbReference>
<dbReference type="CDD" id="cd07563">
    <property type="entry name" value="Peptidase_S41_IRBP"/>
    <property type="match status" value="1"/>
</dbReference>
<dbReference type="SMART" id="SM00245">
    <property type="entry name" value="TSPc"/>
    <property type="match status" value="1"/>
</dbReference>
<organism evidence="2 3">
    <name type="scientific">Kribbella yunnanensis</name>
    <dbReference type="NCBI Taxonomy" id="190194"/>
    <lineage>
        <taxon>Bacteria</taxon>
        <taxon>Bacillati</taxon>
        <taxon>Actinomycetota</taxon>
        <taxon>Actinomycetes</taxon>
        <taxon>Propionibacteriales</taxon>
        <taxon>Kribbellaceae</taxon>
        <taxon>Kribbella</taxon>
    </lineage>
</organism>
<proteinExistence type="predicted"/>
<dbReference type="Pfam" id="PF03572">
    <property type="entry name" value="Peptidase_S41"/>
    <property type="match status" value="1"/>
</dbReference>
<dbReference type="PANTHER" id="PTHR11261">
    <property type="entry name" value="INTERPHOTORECEPTOR RETINOID-BINDING PROTEIN"/>
    <property type="match status" value="1"/>
</dbReference>
<dbReference type="SUPFAM" id="SSF52096">
    <property type="entry name" value="ClpP/crotonase"/>
    <property type="match status" value="1"/>
</dbReference>